<accession>A0A5J4VLF6</accession>
<feature type="transmembrane region" description="Helical" evidence="2">
    <location>
        <begin position="12"/>
        <end position="31"/>
    </location>
</feature>
<dbReference type="Proteomes" id="UP000324800">
    <property type="component" value="Unassembled WGS sequence"/>
</dbReference>
<name>A0A5J4VLF6_9EUKA</name>
<keyword evidence="2" id="KW-0472">Membrane</keyword>
<keyword evidence="1" id="KW-0520">NAD</keyword>
<dbReference type="PANTHER" id="PTHR44758:SF1">
    <property type="entry name" value="NAD(P) TRANSHYDROGENASE SUBUNIT BETA"/>
    <property type="match status" value="1"/>
</dbReference>
<keyword evidence="2" id="KW-0812">Transmembrane</keyword>
<dbReference type="AlphaFoldDB" id="A0A5J4VLF6"/>
<sequence length="211" mass="23171">MRIVMTFMPELIAFFDSFIGLVAILIGFENFFCGNEPSDIFALSFHRFKCYFGTFIKVFTFTGSLIVYTKLSAKLSSKPLIIGQNFRHVINSSVLVISAISMVCYMIDIGCKCDLVQLGLGAALSGFFAASGLMLSNLSLVCSNALVESSGVILSYTMCHSMNSSFIANVQSIIFVLWYGMAAEKAQNAVAAIIKFLRKHGCWKSKLIIVL</sequence>
<feature type="domain" description="NADP transhydrogenase beta-like" evidence="3">
    <location>
        <begin position="123"/>
        <end position="167"/>
    </location>
</feature>
<evidence type="ECO:0000256" key="1">
    <source>
        <dbReference type="ARBA" id="ARBA00023027"/>
    </source>
</evidence>
<evidence type="ECO:0000313" key="4">
    <source>
        <dbReference type="EMBL" id="KAA6383428.1"/>
    </source>
</evidence>
<evidence type="ECO:0000256" key="2">
    <source>
        <dbReference type="SAM" id="Phobius"/>
    </source>
</evidence>
<dbReference type="PANTHER" id="PTHR44758">
    <property type="entry name" value="NAD(P) TRANSHYDROGENASE SUBUNIT BETA"/>
    <property type="match status" value="1"/>
</dbReference>
<gene>
    <name evidence="4" type="ORF">EZS28_021046</name>
</gene>
<proteinExistence type="predicted"/>
<feature type="transmembrane region" description="Helical" evidence="2">
    <location>
        <begin position="51"/>
        <end position="68"/>
    </location>
</feature>
<feature type="transmembrane region" description="Helical" evidence="2">
    <location>
        <begin position="89"/>
        <end position="109"/>
    </location>
</feature>
<keyword evidence="2" id="KW-1133">Transmembrane helix</keyword>
<dbReference type="OrthoDB" id="37244at2759"/>
<protein>
    <submittedName>
        <fullName evidence="4">Putative pyridine nucleotide transhydrogenase</fullName>
    </submittedName>
</protein>
<evidence type="ECO:0000259" key="3">
    <source>
        <dbReference type="Pfam" id="PF02233"/>
    </source>
</evidence>
<comment type="caution">
    <text evidence="4">The sequence shown here is derived from an EMBL/GenBank/DDBJ whole genome shotgun (WGS) entry which is preliminary data.</text>
</comment>
<dbReference type="EMBL" id="SNRW01006249">
    <property type="protein sequence ID" value="KAA6383428.1"/>
    <property type="molecule type" value="Genomic_DNA"/>
</dbReference>
<reference evidence="4 5" key="1">
    <citation type="submission" date="2019-03" db="EMBL/GenBank/DDBJ databases">
        <title>Single cell metagenomics reveals metabolic interactions within the superorganism composed of flagellate Streblomastix strix and complex community of Bacteroidetes bacteria on its surface.</title>
        <authorList>
            <person name="Treitli S.C."/>
            <person name="Kolisko M."/>
            <person name="Husnik F."/>
            <person name="Keeling P."/>
            <person name="Hampl V."/>
        </authorList>
    </citation>
    <scope>NUCLEOTIDE SEQUENCE [LARGE SCALE GENOMIC DNA]</scope>
    <source>
        <strain evidence="4">ST1C</strain>
    </source>
</reference>
<feature type="domain" description="NADP transhydrogenase beta-like" evidence="3">
    <location>
        <begin position="2"/>
        <end position="111"/>
    </location>
</feature>
<dbReference type="Pfam" id="PF02233">
    <property type="entry name" value="PNTB"/>
    <property type="match status" value="2"/>
</dbReference>
<dbReference type="InterPro" id="IPR034300">
    <property type="entry name" value="PNTB-like"/>
</dbReference>
<organism evidence="4 5">
    <name type="scientific">Streblomastix strix</name>
    <dbReference type="NCBI Taxonomy" id="222440"/>
    <lineage>
        <taxon>Eukaryota</taxon>
        <taxon>Metamonada</taxon>
        <taxon>Preaxostyla</taxon>
        <taxon>Oxymonadida</taxon>
        <taxon>Streblomastigidae</taxon>
        <taxon>Streblomastix</taxon>
    </lineage>
</organism>
<evidence type="ECO:0000313" key="5">
    <source>
        <dbReference type="Proteomes" id="UP000324800"/>
    </source>
</evidence>